<sequence length="80" mass="9476">MRWWRERLHRTVIGSSEARSNYVASKQGNDLIASIEPPEMLRHLDSGGALRLEKTNHRPVDIEWTFEDHFYSKRGAIYEY</sequence>
<protein>
    <submittedName>
        <fullName evidence="1">Uncharacterized protein</fullName>
    </submittedName>
</protein>
<reference evidence="1" key="1">
    <citation type="submission" date="2019-02" db="EMBL/GenBank/DDBJ databases">
        <authorList>
            <person name="Gruber-Vodicka R. H."/>
            <person name="Seah K. B. B."/>
        </authorList>
    </citation>
    <scope>NUCLEOTIDE SEQUENCE</scope>
    <source>
        <strain evidence="1">BECK_SA2B15</strain>
    </source>
</reference>
<dbReference type="AlphaFoldDB" id="A0A450VIK5"/>
<evidence type="ECO:0000313" key="1">
    <source>
        <dbReference type="EMBL" id="VFK04653.1"/>
    </source>
</evidence>
<name>A0A450VIK5_9GAMM</name>
<organism evidence="1">
    <name type="scientific">Candidatus Kentrum eta</name>
    <dbReference type="NCBI Taxonomy" id="2126337"/>
    <lineage>
        <taxon>Bacteria</taxon>
        <taxon>Pseudomonadati</taxon>
        <taxon>Pseudomonadota</taxon>
        <taxon>Gammaproteobacteria</taxon>
        <taxon>Candidatus Kentrum</taxon>
    </lineage>
</organism>
<accession>A0A450VIK5</accession>
<gene>
    <name evidence="1" type="ORF">BECKH772A_GA0070896_104441</name>
</gene>
<proteinExistence type="predicted"/>
<dbReference type="EMBL" id="CAADFG010000444">
    <property type="protein sequence ID" value="VFK04653.1"/>
    <property type="molecule type" value="Genomic_DNA"/>
</dbReference>